<evidence type="ECO:0008006" key="4">
    <source>
        <dbReference type="Google" id="ProtNLM"/>
    </source>
</evidence>
<feature type="signal peptide" evidence="1">
    <location>
        <begin position="1"/>
        <end position="17"/>
    </location>
</feature>
<name>A0A9P1IL03_9PELO</name>
<proteinExistence type="predicted"/>
<keyword evidence="1" id="KW-0732">Signal</keyword>
<sequence>MISKFLIFSAIFALGYGGTSDIVSLNCGRNFVTKTSNEQFYSFNREVNEGSITFHGRVPEKIEAINFYLHRGVGNALDVDYNTTLFIGVKGNEPTNFHTRSLDNKNWTPAKQFKACGLAKGQSNSLKIEISRKVYRISEGETFLQKYPREIDAGAYLKSATILGNFNITSIDLECRA</sequence>
<dbReference type="AlphaFoldDB" id="A0A9P1IL03"/>
<evidence type="ECO:0000313" key="3">
    <source>
        <dbReference type="Proteomes" id="UP001152747"/>
    </source>
</evidence>
<gene>
    <name evidence="2" type="ORF">CAMP_LOCUS10151</name>
</gene>
<reference evidence="2" key="1">
    <citation type="submission" date="2022-11" db="EMBL/GenBank/DDBJ databases">
        <authorList>
            <person name="Kikuchi T."/>
        </authorList>
    </citation>
    <scope>NUCLEOTIDE SEQUENCE</scope>
    <source>
        <strain evidence="2">PS1010</strain>
    </source>
</reference>
<feature type="chain" id="PRO_5040169834" description="Galectin" evidence="1">
    <location>
        <begin position="18"/>
        <end position="177"/>
    </location>
</feature>
<accession>A0A9P1IL03</accession>
<keyword evidence="3" id="KW-1185">Reference proteome</keyword>
<dbReference type="EMBL" id="CANHGI010000004">
    <property type="protein sequence ID" value="CAI5447514.1"/>
    <property type="molecule type" value="Genomic_DNA"/>
</dbReference>
<dbReference type="Proteomes" id="UP001152747">
    <property type="component" value="Unassembled WGS sequence"/>
</dbReference>
<comment type="caution">
    <text evidence="2">The sequence shown here is derived from an EMBL/GenBank/DDBJ whole genome shotgun (WGS) entry which is preliminary data.</text>
</comment>
<protein>
    <recommendedName>
        <fullName evidence="4">Galectin</fullName>
    </recommendedName>
</protein>
<evidence type="ECO:0000313" key="2">
    <source>
        <dbReference type="EMBL" id="CAI5447514.1"/>
    </source>
</evidence>
<organism evidence="2 3">
    <name type="scientific">Caenorhabditis angaria</name>
    <dbReference type="NCBI Taxonomy" id="860376"/>
    <lineage>
        <taxon>Eukaryota</taxon>
        <taxon>Metazoa</taxon>
        <taxon>Ecdysozoa</taxon>
        <taxon>Nematoda</taxon>
        <taxon>Chromadorea</taxon>
        <taxon>Rhabditida</taxon>
        <taxon>Rhabditina</taxon>
        <taxon>Rhabditomorpha</taxon>
        <taxon>Rhabditoidea</taxon>
        <taxon>Rhabditidae</taxon>
        <taxon>Peloderinae</taxon>
        <taxon>Caenorhabditis</taxon>
    </lineage>
</organism>
<evidence type="ECO:0000256" key="1">
    <source>
        <dbReference type="SAM" id="SignalP"/>
    </source>
</evidence>